<dbReference type="SMART" id="SM00062">
    <property type="entry name" value="PBPb"/>
    <property type="match status" value="1"/>
</dbReference>
<keyword evidence="6" id="KW-1185">Reference proteome</keyword>
<evidence type="ECO:0000256" key="2">
    <source>
        <dbReference type="ARBA" id="ARBA00022729"/>
    </source>
</evidence>
<dbReference type="Proteomes" id="UP000242313">
    <property type="component" value="Unassembled WGS sequence"/>
</dbReference>
<feature type="signal peptide" evidence="3">
    <location>
        <begin position="1"/>
        <end position="21"/>
    </location>
</feature>
<comment type="similarity">
    <text evidence="1">Belongs to the bacterial solute-binding protein 3 family.</text>
</comment>
<organism evidence="5 6">
    <name type="scientific">Pseudomonas abyssi</name>
    <dbReference type="NCBI Taxonomy" id="170540"/>
    <lineage>
        <taxon>Bacteria</taxon>
        <taxon>Pseudomonadati</taxon>
        <taxon>Pseudomonadota</taxon>
        <taxon>Gammaproteobacteria</taxon>
        <taxon>Pseudomonadales</taxon>
        <taxon>Pseudomonadaceae</taxon>
        <taxon>Pseudomonas</taxon>
    </lineage>
</organism>
<comment type="caution">
    <text evidence="5">The sequence shown here is derived from an EMBL/GenBank/DDBJ whole genome shotgun (WGS) entry which is preliminary data.</text>
</comment>
<dbReference type="Pfam" id="PF00497">
    <property type="entry name" value="SBP_bac_3"/>
    <property type="match status" value="1"/>
</dbReference>
<dbReference type="SUPFAM" id="SSF53850">
    <property type="entry name" value="Periplasmic binding protein-like II"/>
    <property type="match status" value="1"/>
</dbReference>
<keyword evidence="2 3" id="KW-0732">Signal</keyword>
<evidence type="ECO:0000313" key="6">
    <source>
        <dbReference type="Proteomes" id="UP000242313"/>
    </source>
</evidence>
<proteinExistence type="inferred from homology"/>
<dbReference type="InterPro" id="IPR001638">
    <property type="entry name" value="Solute-binding_3/MltF_N"/>
</dbReference>
<dbReference type="EMBL" id="NTMR01000005">
    <property type="protein sequence ID" value="PBK05090.1"/>
    <property type="molecule type" value="Genomic_DNA"/>
</dbReference>
<accession>A0A2A3MJS2</accession>
<evidence type="ECO:0000256" key="3">
    <source>
        <dbReference type="SAM" id="SignalP"/>
    </source>
</evidence>
<gene>
    <name evidence="5" type="ORF">CNQ84_04680</name>
</gene>
<dbReference type="PANTHER" id="PTHR35936">
    <property type="entry name" value="MEMBRANE-BOUND LYTIC MUREIN TRANSGLYCOSYLASE F"/>
    <property type="match status" value="1"/>
</dbReference>
<dbReference type="RefSeq" id="WP_096003761.1">
    <property type="nucleotide sequence ID" value="NZ_NTMR01000005.1"/>
</dbReference>
<feature type="chain" id="PRO_5013285758" evidence="3">
    <location>
        <begin position="22"/>
        <end position="243"/>
    </location>
</feature>
<name>A0A2A3MJS2_9PSED</name>
<sequence>MKPTVALLFALALLFCGAPRAEPITVVTEPWPPYVFLQDGQLRGVDYEVSQHILQDLGYQPDWRVMPWKRAQHDVLAGQADAILDITVNAERQNQYHFPTEPLSNSESVLFYRTSDPFPYSTLDDLRGLRIGVSAGYSYGNPAFNQAEHLTREPCPSIESCLLMLQRGRVDMTVINRQVGLYTLSLLGLEGIAYHPQPLSSGPLYLAFARRPDLADLALRFGEALKTYKQTAGYQQILRAYGL</sequence>
<dbReference type="PANTHER" id="PTHR35936:SF25">
    <property type="entry name" value="ABC TRANSPORTER SUBSTRATE-BINDING PROTEIN"/>
    <property type="match status" value="1"/>
</dbReference>
<dbReference type="AlphaFoldDB" id="A0A2A3MJS2"/>
<reference evidence="5 6" key="1">
    <citation type="submission" date="2017-09" db="EMBL/GenBank/DDBJ databases">
        <title>Pseudomonas abyssi sp. nov. isolated from Abyssopelagic Water.</title>
        <authorList>
            <person name="Wei Y."/>
        </authorList>
    </citation>
    <scope>NUCLEOTIDE SEQUENCE [LARGE SCALE GENOMIC DNA]</scope>
    <source>
        <strain evidence="5 6">MT5</strain>
    </source>
</reference>
<dbReference type="Gene3D" id="3.40.190.10">
    <property type="entry name" value="Periplasmic binding protein-like II"/>
    <property type="match status" value="2"/>
</dbReference>
<evidence type="ECO:0000313" key="5">
    <source>
        <dbReference type="EMBL" id="PBK05090.1"/>
    </source>
</evidence>
<protein>
    <submittedName>
        <fullName evidence="5">Amino acid ABC transporter substrate-binding protein</fullName>
    </submittedName>
</protein>
<feature type="domain" description="Solute-binding protein family 3/N-terminal" evidence="4">
    <location>
        <begin position="23"/>
        <end position="243"/>
    </location>
</feature>
<evidence type="ECO:0000259" key="4">
    <source>
        <dbReference type="SMART" id="SM00062"/>
    </source>
</evidence>
<evidence type="ECO:0000256" key="1">
    <source>
        <dbReference type="ARBA" id="ARBA00010333"/>
    </source>
</evidence>